<keyword evidence="4 5" id="KW-0472">Membrane</keyword>
<evidence type="ECO:0000256" key="5">
    <source>
        <dbReference type="SAM" id="Phobius"/>
    </source>
</evidence>
<dbReference type="PROSITE" id="PS51846">
    <property type="entry name" value="CNNM"/>
    <property type="match status" value="1"/>
</dbReference>
<name>A0A5C5X5P2_9PLAN</name>
<evidence type="ECO:0000256" key="1">
    <source>
        <dbReference type="ARBA" id="ARBA00022737"/>
    </source>
</evidence>
<dbReference type="SUPFAM" id="SSF56176">
    <property type="entry name" value="FAD-binding/transporter-associated domain-like"/>
    <property type="match status" value="1"/>
</dbReference>
<protein>
    <submittedName>
        <fullName evidence="8">Magnesium and cobalt efflux protein CorC</fullName>
    </submittedName>
</protein>
<feature type="transmembrane region" description="Helical" evidence="5">
    <location>
        <begin position="131"/>
        <end position="153"/>
    </location>
</feature>
<evidence type="ECO:0000313" key="8">
    <source>
        <dbReference type="EMBL" id="TWT57332.1"/>
    </source>
</evidence>
<evidence type="ECO:0000259" key="7">
    <source>
        <dbReference type="PROSITE" id="PS51846"/>
    </source>
</evidence>
<dbReference type="InterPro" id="IPR000644">
    <property type="entry name" value="CBS_dom"/>
</dbReference>
<dbReference type="EMBL" id="SIHI01000001">
    <property type="protein sequence ID" value="TWT57332.1"/>
    <property type="molecule type" value="Genomic_DNA"/>
</dbReference>
<dbReference type="Gene3D" id="3.30.465.10">
    <property type="match status" value="1"/>
</dbReference>
<reference evidence="8 9" key="1">
    <citation type="submission" date="2019-02" db="EMBL/GenBank/DDBJ databases">
        <title>Deep-cultivation of Planctomycetes and their phenomic and genomic characterization uncovers novel biology.</title>
        <authorList>
            <person name="Wiegand S."/>
            <person name="Jogler M."/>
            <person name="Boedeker C."/>
            <person name="Pinto D."/>
            <person name="Vollmers J."/>
            <person name="Rivas-Marin E."/>
            <person name="Kohn T."/>
            <person name="Peeters S.H."/>
            <person name="Heuer A."/>
            <person name="Rast P."/>
            <person name="Oberbeckmann S."/>
            <person name="Bunk B."/>
            <person name="Jeske O."/>
            <person name="Meyerdierks A."/>
            <person name="Storesund J.E."/>
            <person name="Kallscheuer N."/>
            <person name="Luecker S."/>
            <person name="Lage O.M."/>
            <person name="Pohl T."/>
            <person name="Merkel B.J."/>
            <person name="Hornburger P."/>
            <person name="Mueller R.-W."/>
            <person name="Bruemmer F."/>
            <person name="Labrenz M."/>
            <person name="Spormann A.M."/>
            <person name="Op Den Camp H."/>
            <person name="Overmann J."/>
            <person name="Amann R."/>
            <person name="Jetten M.S.M."/>
            <person name="Mascher T."/>
            <person name="Medema M.H."/>
            <person name="Devos D.P."/>
            <person name="Kaster A.-K."/>
            <person name="Ovreas L."/>
            <person name="Rohde M."/>
            <person name="Galperin M.Y."/>
            <person name="Jogler C."/>
        </authorList>
    </citation>
    <scope>NUCLEOTIDE SEQUENCE [LARGE SCALE GENOMIC DNA]</scope>
    <source>
        <strain evidence="8 9">KOR42</strain>
    </source>
</reference>
<keyword evidence="4 5" id="KW-0812">Transmembrane</keyword>
<gene>
    <name evidence="8" type="primary">corC_1</name>
    <name evidence="8" type="ORF">KOR42_06920</name>
</gene>
<dbReference type="Pfam" id="PF01595">
    <property type="entry name" value="CNNM"/>
    <property type="match status" value="1"/>
</dbReference>
<accession>A0A5C5X5P2</accession>
<dbReference type="AlphaFoldDB" id="A0A5C5X5P2"/>
<keyword evidence="4 5" id="KW-1133">Transmembrane helix</keyword>
<dbReference type="InterPro" id="IPR046342">
    <property type="entry name" value="CBS_dom_sf"/>
</dbReference>
<keyword evidence="9" id="KW-1185">Reference proteome</keyword>
<dbReference type="InterPro" id="IPR002550">
    <property type="entry name" value="CNNM"/>
</dbReference>
<evidence type="ECO:0000259" key="6">
    <source>
        <dbReference type="PROSITE" id="PS51371"/>
    </source>
</evidence>
<dbReference type="SUPFAM" id="SSF54631">
    <property type="entry name" value="CBS-domain pair"/>
    <property type="match status" value="1"/>
</dbReference>
<dbReference type="PANTHER" id="PTHR22777:SF17">
    <property type="entry name" value="UPF0053 PROTEIN SLL0260"/>
    <property type="match status" value="1"/>
</dbReference>
<dbReference type="Pfam" id="PF03471">
    <property type="entry name" value="CorC_HlyC"/>
    <property type="match status" value="1"/>
</dbReference>
<dbReference type="Proteomes" id="UP000317243">
    <property type="component" value="Unassembled WGS sequence"/>
</dbReference>
<feature type="transmembrane region" description="Helical" evidence="5">
    <location>
        <begin position="66"/>
        <end position="87"/>
    </location>
</feature>
<dbReference type="OrthoDB" id="235333at2"/>
<organism evidence="8 9">
    <name type="scientific">Thalassoglobus neptunius</name>
    <dbReference type="NCBI Taxonomy" id="1938619"/>
    <lineage>
        <taxon>Bacteria</taxon>
        <taxon>Pseudomonadati</taxon>
        <taxon>Planctomycetota</taxon>
        <taxon>Planctomycetia</taxon>
        <taxon>Planctomycetales</taxon>
        <taxon>Planctomycetaceae</taxon>
        <taxon>Thalassoglobus</taxon>
    </lineage>
</organism>
<dbReference type="GO" id="GO:0005886">
    <property type="term" value="C:plasma membrane"/>
    <property type="evidence" value="ECO:0007669"/>
    <property type="project" value="TreeGrafter"/>
</dbReference>
<keyword evidence="1" id="KW-0677">Repeat</keyword>
<evidence type="ECO:0000313" key="9">
    <source>
        <dbReference type="Proteomes" id="UP000317243"/>
    </source>
</evidence>
<keyword evidence="2 3" id="KW-0129">CBS domain</keyword>
<proteinExistence type="predicted"/>
<feature type="transmembrane region" description="Helical" evidence="5">
    <location>
        <begin position="15"/>
        <end position="38"/>
    </location>
</feature>
<evidence type="ECO:0000256" key="2">
    <source>
        <dbReference type="ARBA" id="ARBA00023122"/>
    </source>
</evidence>
<feature type="domain" description="CBS" evidence="6">
    <location>
        <begin position="273"/>
        <end position="329"/>
    </location>
</feature>
<comment type="caution">
    <text evidence="8">The sequence shown here is derived from an EMBL/GenBank/DDBJ whole genome shotgun (WGS) entry which is preliminary data.</text>
</comment>
<dbReference type="InterPro" id="IPR016169">
    <property type="entry name" value="FAD-bd_PCMH_sub2"/>
</dbReference>
<dbReference type="GO" id="GO:0050660">
    <property type="term" value="F:flavin adenine dinucleotide binding"/>
    <property type="evidence" value="ECO:0007669"/>
    <property type="project" value="InterPro"/>
</dbReference>
<dbReference type="Gene3D" id="3.10.580.10">
    <property type="entry name" value="CBS-domain"/>
    <property type="match status" value="1"/>
</dbReference>
<dbReference type="PROSITE" id="PS51371">
    <property type="entry name" value="CBS"/>
    <property type="match status" value="1"/>
</dbReference>
<feature type="domain" description="CNNM transmembrane" evidence="7">
    <location>
        <begin position="7"/>
        <end position="196"/>
    </location>
</feature>
<evidence type="ECO:0000256" key="4">
    <source>
        <dbReference type="PROSITE-ProRule" id="PRU01193"/>
    </source>
</evidence>
<dbReference type="PANTHER" id="PTHR22777">
    <property type="entry name" value="HEMOLYSIN-RELATED"/>
    <property type="match status" value="1"/>
</dbReference>
<feature type="transmembrane region" description="Helical" evidence="5">
    <location>
        <begin position="99"/>
        <end position="119"/>
    </location>
</feature>
<dbReference type="SMART" id="SM01091">
    <property type="entry name" value="CorC_HlyC"/>
    <property type="match status" value="1"/>
</dbReference>
<evidence type="ECO:0000256" key="3">
    <source>
        <dbReference type="PROSITE-ProRule" id="PRU00703"/>
    </source>
</evidence>
<dbReference type="RefSeq" id="WP_146507175.1">
    <property type="nucleotide sequence ID" value="NZ_SIHI01000001.1"/>
</dbReference>
<dbReference type="InterPro" id="IPR036318">
    <property type="entry name" value="FAD-bd_PCMH-like_sf"/>
</dbReference>
<dbReference type="InterPro" id="IPR005170">
    <property type="entry name" value="Transptr-assoc_dom"/>
</dbReference>
<sequence>MSEFLNTSPIWTPGAILMGLLILGSGFFSGSETALFYLTRDEIRRLKSGGPSARLAATLLRQPDRLLTVVLFWNLIINLTYFAISFVTAKKLVSFGHSTAAGVLSLFALGGMILFGEIFPKSIAVNLRNSIAIAASWPLALAVRAISPILPALSTLTLAFRRAIAPSLKMEPYLNVEDIERAVDSSEVGGDLALLEQKILGRILEMSEMRTEELMRPRGTFATCYPPVDLAQLKQFGPGTEYVFLMDPGTESISRVIPLGDVNAIPETNLESISEEVVYVPWCGRVSATLSTLRTRILNAAVVVNEFGEAIGVITEDDIIDTLLNPESSRARRLLDREPVLQVDENRFLAEGLTTLRYLGQRVGFDYEDRDDGLLTISALLYEKFERFPEVDDECEWEGYQFRVVEANGPGKSIQVEVSRVPEANEESDEEQ</sequence>